<dbReference type="Pfam" id="PF05598">
    <property type="entry name" value="DUF772"/>
    <property type="match status" value="1"/>
</dbReference>
<dbReference type="EMBL" id="JACBNQ010000058">
    <property type="protein sequence ID" value="NYB76164.1"/>
    <property type="molecule type" value="Genomic_DNA"/>
</dbReference>
<keyword evidence="4" id="KW-1185">Reference proteome</keyword>
<dbReference type="AlphaFoldDB" id="A0A974GY00"/>
<accession>A0A974GY00</accession>
<dbReference type="Proteomes" id="UP000611629">
    <property type="component" value="Unassembled WGS sequence"/>
</dbReference>
<dbReference type="PANTHER" id="PTHR33408">
    <property type="entry name" value="TRANSPOSASE"/>
    <property type="match status" value="1"/>
</dbReference>
<organism evidence="3 4">
    <name type="scientific">Sedimentibacter hydroxybenzoicus DSM 7310</name>
    <dbReference type="NCBI Taxonomy" id="1123245"/>
    <lineage>
        <taxon>Bacteria</taxon>
        <taxon>Bacillati</taxon>
        <taxon>Bacillota</taxon>
        <taxon>Tissierellia</taxon>
        <taxon>Sedimentibacter</taxon>
    </lineage>
</organism>
<comment type="caution">
    <text evidence="3">The sequence shown here is derived from an EMBL/GenBank/DDBJ whole genome shotgun (WGS) entry which is preliminary data.</text>
</comment>
<evidence type="ECO:0000313" key="3">
    <source>
        <dbReference type="EMBL" id="NYB76164.1"/>
    </source>
</evidence>
<dbReference type="NCBIfam" id="NF033551">
    <property type="entry name" value="transpos_IS1182"/>
    <property type="match status" value="1"/>
</dbReference>
<sequence>MLTKNNENQPKVELVLIENLVKKDHILRRIDEHIDFNFIYDIVEDKYCLDNGRPSIDPVVLFKIILIGYLFGIRSERRLIEEIHHNVAYRWFLGYGLEDKIPDASTISQNRRRRFTGTDIFEKIFDNIVEQAIKHKLITGKVMYVDSTHIKANANIGKFTNEQVEVALPEYIDELEKAVTGAREVHGQRELKKNKKTTEVKNRKVSTTDPDSGYMFRDKKPKGFFYLNHMAVDGENNLIASVLPTTAAINDAVPFLGIVERLKEKYKVKYVGADAGYYTAAIAKGLKELGITASIAKRLGPKPKGKMSKLNFVYIEEHDIYICPQGNSLNYKTTTREGYKEYRSQKNICKECSIREKCIYDKQTIRTIRRHVWQEYLTEIDRFKEKTELGKRIYKRRKETIERAFADLKELHGFRYARFRGIEKMKEQCLLTAAAYNIKKIATILGGYSHDFICFCWNFNGFSYFNVF</sequence>
<dbReference type="Pfam" id="PF13751">
    <property type="entry name" value="DDE_Tnp_1_6"/>
    <property type="match status" value="1"/>
</dbReference>
<evidence type="ECO:0000259" key="1">
    <source>
        <dbReference type="Pfam" id="PF05598"/>
    </source>
</evidence>
<gene>
    <name evidence="3" type="ORF">HZF24_18625</name>
</gene>
<dbReference type="InterPro" id="IPR047629">
    <property type="entry name" value="IS1182_transpos"/>
</dbReference>
<evidence type="ECO:0000313" key="4">
    <source>
        <dbReference type="Proteomes" id="UP000611629"/>
    </source>
</evidence>
<reference evidence="3" key="1">
    <citation type="submission" date="2020-07" db="EMBL/GenBank/DDBJ databases">
        <title>Genomic analysis of a strain of Sedimentibacter Hydroxybenzoicus DSM7310.</title>
        <authorList>
            <person name="Ma S."/>
        </authorList>
    </citation>
    <scope>NUCLEOTIDE SEQUENCE</scope>
    <source>
        <strain evidence="3">DSM 7310</strain>
    </source>
</reference>
<dbReference type="RefSeq" id="WP_179239883.1">
    <property type="nucleotide sequence ID" value="NZ_JACBNQ010000058.1"/>
</dbReference>
<evidence type="ECO:0000259" key="2">
    <source>
        <dbReference type="Pfam" id="PF13751"/>
    </source>
</evidence>
<proteinExistence type="predicted"/>
<name>A0A974GY00_SEDHY</name>
<dbReference type="InterPro" id="IPR025668">
    <property type="entry name" value="Tnp_DDE_dom"/>
</dbReference>
<feature type="domain" description="Transposase DDE" evidence="2">
    <location>
        <begin position="322"/>
        <end position="441"/>
    </location>
</feature>
<dbReference type="InterPro" id="IPR008490">
    <property type="entry name" value="Transposase_InsH_N"/>
</dbReference>
<protein>
    <submittedName>
        <fullName evidence="3">IS1182 family transposase</fullName>
    </submittedName>
</protein>
<feature type="domain" description="Transposase InsH N-terminal" evidence="1">
    <location>
        <begin position="17"/>
        <end position="113"/>
    </location>
</feature>